<organism evidence="6 7">
    <name type="scientific">Candidatus Segetimicrobium genomatis</name>
    <dbReference type="NCBI Taxonomy" id="2569760"/>
    <lineage>
        <taxon>Bacteria</taxon>
        <taxon>Bacillati</taxon>
        <taxon>Candidatus Sysuimicrobiota</taxon>
        <taxon>Candidatus Sysuimicrobiia</taxon>
        <taxon>Candidatus Sysuimicrobiales</taxon>
        <taxon>Candidatus Segetimicrobiaceae</taxon>
        <taxon>Candidatus Segetimicrobium</taxon>
    </lineage>
</organism>
<dbReference type="GO" id="GO:0019521">
    <property type="term" value="P:D-gluconate metabolic process"/>
    <property type="evidence" value="ECO:0007669"/>
    <property type="project" value="UniProtKB-KW"/>
</dbReference>
<dbReference type="InterPro" id="IPR004849">
    <property type="entry name" value="6DGDH_YqeC"/>
</dbReference>
<evidence type="ECO:0000313" key="8">
    <source>
        <dbReference type="Proteomes" id="UP000318661"/>
    </source>
</evidence>
<evidence type="ECO:0000259" key="4">
    <source>
        <dbReference type="SMART" id="SM01350"/>
    </source>
</evidence>
<dbReference type="Proteomes" id="UP000315217">
    <property type="component" value="Unassembled WGS sequence"/>
</dbReference>
<protein>
    <submittedName>
        <fullName evidence="6">Decarboxylating 6-phosphogluconate dehydrogenase</fullName>
    </submittedName>
</protein>
<keyword evidence="2" id="KW-0560">Oxidoreductase</keyword>
<name>A0A537LVG1_9BACT</name>
<accession>A0A537LVG1</accession>
<dbReference type="NCBIfam" id="TIGR00872">
    <property type="entry name" value="gnd_rel"/>
    <property type="match status" value="1"/>
</dbReference>
<evidence type="ECO:0000313" key="5">
    <source>
        <dbReference type="EMBL" id="TMJ08086.1"/>
    </source>
</evidence>
<dbReference type="SMART" id="SM01350">
    <property type="entry name" value="6PGD"/>
    <property type="match status" value="1"/>
</dbReference>
<evidence type="ECO:0000256" key="3">
    <source>
        <dbReference type="ARBA" id="ARBA00023064"/>
    </source>
</evidence>
<dbReference type="InterPro" id="IPR002204">
    <property type="entry name" value="3-OH-isobutyrate_DH-rel_CS"/>
</dbReference>
<dbReference type="Gene3D" id="1.10.1040.10">
    <property type="entry name" value="N-(1-d-carboxylethyl)-l-norvaline Dehydrogenase, domain 2"/>
    <property type="match status" value="1"/>
</dbReference>
<dbReference type="EMBL" id="VBAJ01000127">
    <property type="protein sequence ID" value="TMJ08086.1"/>
    <property type="molecule type" value="Genomic_DNA"/>
</dbReference>
<dbReference type="InterPro" id="IPR013328">
    <property type="entry name" value="6PGD_dom2"/>
</dbReference>
<evidence type="ECO:0000313" key="6">
    <source>
        <dbReference type="EMBL" id="TMJ11995.1"/>
    </source>
</evidence>
<dbReference type="InterPro" id="IPR006114">
    <property type="entry name" value="6PGDH_C"/>
</dbReference>
<keyword evidence="3" id="KW-0311">Gluconate utilization</keyword>
<dbReference type="PROSITE" id="PS00895">
    <property type="entry name" value="3_HYDROXYISOBUT_DH"/>
    <property type="match status" value="1"/>
</dbReference>
<dbReference type="Pfam" id="PF03446">
    <property type="entry name" value="NAD_binding_2"/>
    <property type="match status" value="1"/>
</dbReference>
<gene>
    <name evidence="6" type="primary">gnd</name>
    <name evidence="6" type="ORF">E6G98_03960</name>
    <name evidence="5" type="ORF">E6G99_05095</name>
</gene>
<dbReference type="GO" id="GO:0050661">
    <property type="term" value="F:NADP binding"/>
    <property type="evidence" value="ECO:0007669"/>
    <property type="project" value="InterPro"/>
</dbReference>
<dbReference type="Proteomes" id="UP000318661">
    <property type="component" value="Unassembled WGS sequence"/>
</dbReference>
<dbReference type="GO" id="GO:0006098">
    <property type="term" value="P:pentose-phosphate shunt"/>
    <property type="evidence" value="ECO:0007669"/>
    <property type="project" value="InterPro"/>
</dbReference>
<evidence type="ECO:0000313" key="7">
    <source>
        <dbReference type="Proteomes" id="UP000315217"/>
    </source>
</evidence>
<dbReference type="InterPro" id="IPR006183">
    <property type="entry name" value="Pgluconate_DH"/>
</dbReference>
<dbReference type="EMBL" id="VBAI01000038">
    <property type="protein sequence ID" value="TMJ11995.1"/>
    <property type="molecule type" value="Genomic_DNA"/>
</dbReference>
<dbReference type="Gene3D" id="3.40.50.720">
    <property type="entry name" value="NAD(P)-binding Rossmann-like Domain"/>
    <property type="match status" value="1"/>
</dbReference>
<dbReference type="InterPro" id="IPR008927">
    <property type="entry name" value="6-PGluconate_DH-like_C_sf"/>
</dbReference>
<evidence type="ECO:0000256" key="1">
    <source>
        <dbReference type="ARBA" id="ARBA00008419"/>
    </source>
</evidence>
<sequence length="302" mass="33104">MELAMIGLGRMGANMAERLVRAGHRVVGYARSAESRQRAVEAGGEAATSLADVMEKLRPPRVIWLMIPAGPTVDQTLGALVPLLGRGDTVVDGGNSYYRDTLRRVTMLEERGLEFVDVGTSGGIWGRTEGYSLMVGGKPEVVGRLRPVFEALAPGRDRGWGHVGPHGAGHFVKMVHNGIEYGMMQALAEGFALMKRKTAFGLNAHQIAEIWRYGSVVRSWLLDLTAAALKNDQELTDVVPHVADSGEGRWTVFEAVDLNCPAPVITLALLQRLRSRDDYSYADRLLALMREQFGGHEVQRRT</sequence>
<dbReference type="PANTHER" id="PTHR11811">
    <property type="entry name" value="6-PHOSPHOGLUCONATE DEHYDROGENASE"/>
    <property type="match status" value="1"/>
</dbReference>
<dbReference type="SUPFAM" id="SSF51735">
    <property type="entry name" value="NAD(P)-binding Rossmann-fold domains"/>
    <property type="match status" value="1"/>
</dbReference>
<dbReference type="Pfam" id="PF00393">
    <property type="entry name" value="6PGD"/>
    <property type="match status" value="1"/>
</dbReference>
<dbReference type="AlphaFoldDB" id="A0A537LVG1"/>
<comment type="caution">
    <text evidence="6">The sequence shown here is derived from an EMBL/GenBank/DDBJ whole genome shotgun (WGS) entry which is preliminary data.</text>
</comment>
<dbReference type="NCBIfam" id="NF007161">
    <property type="entry name" value="PRK09599.1"/>
    <property type="match status" value="1"/>
</dbReference>
<dbReference type="GO" id="GO:0004616">
    <property type="term" value="F:phosphogluconate dehydrogenase (decarboxylating) activity"/>
    <property type="evidence" value="ECO:0007669"/>
    <property type="project" value="InterPro"/>
</dbReference>
<feature type="domain" description="6-phosphogluconate dehydrogenase C-terminal" evidence="4">
    <location>
        <begin position="169"/>
        <end position="302"/>
    </location>
</feature>
<dbReference type="InterPro" id="IPR006115">
    <property type="entry name" value="6PGDH_NADP-bd"/>
</dbReference>
<dbReference type="PRINTS" id="PR00076">
    <property type="entry name" value="6PGDHDRGNASE"/>
</dbReference>
<dbReference type="InterPro" id="IPR036291">
    <property type="entry name" value="NAD(P)-bd_dom_sf"/>
</dbReference>
<dbReference type="SUPFAM" id="SSF48179">
    <property type="entry name" value="6-phosphogluconate dehydrogenase C-terminal domain-like"/>
    <property type="match status" value="1"/>
</dbReference>
<comment type="similarity">
    <text evidence="1">Belongs to the 6-phosphogluconate dehydrogenase family.</text>
</comment>
<evidence type="ECO:0000256" key="2">
    <source>
        <dbReference type="ARBA" id="ARBA00023002"/>
    </source>
</evidence>
<proteinExistence type="inferred from homology"/>
<dbReference type="GO" id="GO:0016054">
    <property type="term" value="P:organic acid catabolic process"/>
    <property type="evidence" value="ECO:0007669"/>
    <property type="project" value="UniProtKB-ARBA"/>
</dbReference>
<reference evidence="7 8" key="1">
    <citation type="journal article" date="2019" name="Nat. Microbiol.">
        <title>Mediterranean grassland soil C-N compound turnover is dependent on rainfall and depth, and is mediated by genomically divergent microorganisms.</title>
        <authorList>
            <person name="Diamond S."/>
            <person name="Andeer P.F."/>
            <person name="Li Z."/>
            <person name="Crits-Christoph A."/>
            <person name="Burstein D."/>
            <person name="Anantharaman K."/>
            <person name="Lane K.R."/>
            <person name="Thomas B.C."/>
            <person name="Pan C."/>
            <person name="Northen T.R."/>
            <person name="Banfield J.F."/>
        </authorList>
    </citation>
    <scope>NUCLEOTIDE SEQUENCE [LARGE SCALE GENOMIC DNA]</scope>
    <source>
        <strain evidence="6">NP_1</strain>
        <strain evidence="5">NP_2</strain>
    </source>
</reference>